<dbReference type="InParanoid" id="F0YI88"/>
<evidence type="ECO:0000256" key="5">
    <source>
        <dbReference type="ARBA" id="ARBA00022846"/>
    </source>
</evidence>
<dbReference type="EMBL" id="GL833143">
    <property type="protein sequence ID" value="EGB05208.1"/>
    <property type="molecule type" value="Genomic_DNA"/>
</dbReference>
<protein>
    <recommendedName>
        <fullName evidence="11">Dynein regulatory complex subunit 3</fullName>
    </recommendedName>
</protein>
<keyword evidence="8" id="KW-0206">Cytoskeleton</keyword>
<dbReference type="SUPFAM" id="SSF52075">
    <property type="entry name" value="Outer arm dynein light chain 1"/>
    <property type="match status" value="1"/>
</dbReference>
<proteinExistence type="inferred from homology"/>
<keyword evidence="9" id="KW-0966">Cell projection</keyword>
<evidence type="ECO:0000256" key="7">
    <source>
        <dbReference type="ARBA" id="ARBA00023069"/>
    </source>
</evidence>
<dbReference type="KEGG" id="aaf:AURANDRAFT_38639"/>
<evidence type="ECO:0000256" key="1">
    <source>
        <dbReference type="ARBA" id="ARBA00004611"/>
    </source>
</evidence>
<evidence type="ECO:0000256" key="2">
    <source>
        <dbReference type="ARBA" id="ARBA00022490"/>
    </source>
</evidence>
<keyword evidence="3" id="KW-0433">Leucine-rich repeat</keyword>
<evidence type="ECO:0000256" key="8">
    <source>
        <dbReference type="ARBA" id="ARBA00023212"/>
    </source>
</evidence>
<evidence type="ECO:0000256" key="11">
    <source>
        <dbReference type="ARBA" id="ARBA00040950"/>
    </source>
</evidence>
<dbReference type="OrthoDB" id="266138at2759"/>
<organism evidence="13">
    <name type="scientific">Aureococcus anophagefferens</name>
    <name type="common">Harmful bloom alga</name>
    <dbReference type="NCBI Taxonomy" id="44056"/>
    <lineage>
        <taxon>Eukaryota</taxon>
        <taxon>Sar</taxon>
        <taxon>Stramenopiles</taxon>
        <taxon>Ochrophyta</taxon>
        <taxon>Pelagophyceae</taxon>
        <taxon>Pelagomonadales</taxon>
        <taxon>Pelagomonadaceae</taxon>
        <taxon>Aureococcus</taxon>
    </lineage>
</organism>
<dbReference type="Proteomes" id="UP000002729">
    <property type="component" value="Unassembled WGS sequence"/>
</dbReference>
<keyword evidence="7" id="KW-0969">Cilium</keyword>
<keyword evidence="5" id="KW-0282">Flagellum</keyword>
<dbReference type="InterPro" id="IPR001611">
    <property type="entry name" value="Leu-rich_rpt"/>
</dbReference>
<accession>F0YI88</accession>
<comment type="similarity">
    <text evidence="10">Belongs to the DRC3 family.</text>
</comment>
<dbReference type="GeneID" id="20221888"/>
<evidence type="ECO:0000313" key="13">
    <source>
        <dbReference type="Proteomes" id="UP000002729"/>
    </source>
</evidence>
<evidence type="ECO:0000256" key="3">
    <source>
        <dbReference type="ARBA" id="ARBA00022614"/>
    </source>
</evidence>
<keyword evidence="13" id="KW-1185">Reference proteome</keyword>
<dbReference type="Pfam" id="PF14580">
    <property type="entry name" value="LRR_9"/>
    <property type="match status" value="1"/>
</dbReference>
<evidence type="ECO:0000256" key="9">
    <source>
        <dbReference type="ARBA" id="ARBA00023273"/>
    </source>
</evidence>
<name>F0YI88_AURAN</name>
<dbReference type="eggNOG" id="KOG0531">
    <property type="taxonomic scope" value="Eukaryota"/>
</dbReference>
<dbReference type="RefSeq" id="XP_009040109.1">
    <property type="nucleotide sequence ID" value="XM_009041861.1"/>
</dbReference>
<dbReference type="AlphaFoldDB" id="F0YI88"/>
<evidence type="ECO:0000256" key="10">
    <source>
        <dbReference type="ARBA" id="ARBA00038378"/>
    </source>
</evidence>
<gene>
    <name evidence="12" type="ORF">AURANDRAFT_38639</name>
</gene>
<evidence type="ECO:0000256" key="6">
    <source>
        <dbReference type="ARBA" id="ARBA00023054"/>
    </source>
</evidence>
<dbReference type="GO" id="GO:0005929">
    <property type="term" value="C:cilium"/>
    <property type="evidence" value="ECO:0007669"/>
    <property type="project" value="TreeGrafter"/>
</dbReference>
<evidence type="ECO:0000313" key="12">
    <source>
        <dbReference type="EMBL" id="EGB05208.1"/>
    </source>
</evidence>
<dbReference type="SMART" id="SM00365">
    <property type="entry name" value="LRR_SD22"/>
    <property type="match status" value="3"/>
</dbReference>
<keyword evidence="6" id="KW-0175">Coiled coil</keyword>
<keyword evidence="2" id="KW-0963">Cytoplasm</keyword>
<evidence type="ECO:0000256" key="4">
    <source>
        <dbReference type="ARBA" id="ARBA00022737"/>
    </source>
</evidence>
<sequence length="514" mass="59236">MNPDNEEIQVIDDELIATALRETISTKSPMDATTKELSASALADMVAEATELSLSFKNVLKIDNLQGFQTLRKLCLDNNIIKSINNLGHLTNLTWLDLSFNCITKIDGLEKLEKLTDLSLFNNLITDIEGLEQCKILQCLSLGNNNITALDSIVRLRCFRNLQLLNLEGNPVSREGEYRMYVLAYLNDLTYLDYSMVMKTETVAAREQYQDELLDVEEKEALEEEKATRELAAAKHTLKLRDANLAAVETIFDDMFADDTEMAKLKHLPGISDIINSFQSEVESASDLFLQTGLARDQQKRHEQSQFELALHRLRVKYASESVHMMEDFGRTKKRSLKLLAAQQHVELIDLDPLQATLSSLISSLMDLEMRQVEQCEEIIGEYETKYFEIKQACLDGQQNYFRLVEEHENNYTRDLMQLVNELLEKAIKEELPEDLPDEANSLLIDRRLYRREDEAKHNEELLFKLALKKYREEEHNRSRNRIMELKSFEEGCFSDLKELITQEIDDEADGDPD</sequence>
<dbReference type="OMA" id="SFMEMMT"/>
<dbReference type="PANTHER" id="PTHR45973">
    <property type="entry name" value="PROTEIN PHOSPHATASE 1 REGULATORY SUBUNIT SDS22-RELATED"/>
    <property type="match status" value="1"/>
</dbReference>
<dbReference type="PROSITE" id="PS51450">
    <property type="entry name" value="LRR"/>
    <property type="match status" value="4"/>
</dbReference>
<keyword evidence="4" id="KW-0677">Repeat</keyword>
<dbReference type="Gene3D" id="3.80.10.10">
    <property type="entry name" value="Ribonuclease Inhibitor"/>
    <property type="match status" value="1"/>
</dbReference>
<reference evidence="12 13" key="1">
    <citation type="journal article" date="2011" name="Proc. Natl. Acad. Sci. U.S.A.">
        <title>Niche of harmful alga Aureococcus anophagefferens revealed through ecogenomics.</title>
        <authorList>
            <person name="Gobler C.J."/>
            <person name="Berry D.L."/>
            <person name="Dyhrman S.T."/>
            <person name="Wilhelm S.W."/>
            <person name="Salamov A."/>
            <person name="Lobanov A.V."/>
            <person name="Zhang Y."/>
            <person name="Collier J.L."/>
            <person name="Wurch L.L."/>
            <person name="Kustka A.B."/>
            <person name="Dill B.D."/>
            <person name="Shah M."/>
            <person name="VerBerkmoes N.C."/>
            <person name="Kuo A."/>
            <person name="Terry A."/>
            <person name="Pangilinan J."/>
            <person name="Lindquist E.A."/>
            <person name="Lucas S."/>
            <person name="Paulsen I.T."/>
            <person name="Hattenrath-Lehmann T.K."/>
            <person name="Talmage S.C."/>
            <person name="Walker E.A."/>
            <person name="Koch F."/>
            <person name="Burson A.M."/>
            <person name="Marcoval M.A."/>
            <person name="Tang Y.Z."/>
            <person name="Lecleir G.R."/>
            <person name="Coyne K.J."/>
            <person name="Berg G.M."/>
            <person name="Bertrand E.M."/>
            <person name="Saito M.A."/>
            <person name="Gladyshev V.N."/>
            <person name="Grigoriev I.V."/>
        </authorList>
    </citation>
    <scope>NUCLEOTIDE SEQUENCE [LARGE SCALE GENOMIC DNA]</scope>
    <source>
        <strain evidence="13">CCMP 1984</strain>
    </source>
</reference>
<comment type="subcellular location">
    <subcellularLocation>
        <location evidence="1">Cytoplasm</location>
        <location evidence="1">Cytoskeleton</location>
        <location evidence="1">Flagellum axoneme</location>
    </subcellularLocation>
</comment>
<dbReference type="PANTHER" id="PTHR45973:SF12">
    <property type="entry name" value="DYNEIN REGULATORY COMPLEX SUBUNIT 3"/>
    <property type="match status" value="1"/>
</dbReference>
<dbReference type="InterPro" id="IPR032675">
    <property type="entry name" value="LRR_dom_sf"/>
</dbReference>
<dbReference type="InterPro" id="IPR050576">
    <property type="entry name" value="Cilia_flagella_integrity"/>
</dbReference>